<dbReference type="PROSITE" id="PS50011">
    <property type="entry name" value="PROTEIN_KINASE_DOM"/>
    <property type="match status" value="1"/>
</dbReference>
<evidence type="ECO:0000313" key="7">
    <source>
        <dbReference type="Ensembl" id="ENSMMMP00000019397.1"/>
    </source>
</evidence>
<keyword evidence="2" id="KW-0808">Transferase</keyword>
<dbReference type="SUPFAM" id="SSF56112">
    <property type="entry name" value="Protein kinase-like (PK-like)"/>
    <property type="match status" value="1"/>
</dbReference>
<sequence length="57" mass="6494">MEHAACAVGYCHYKGIMKRDLKPENILVDSRGNIKLNDFGLSTRFTPAIASLEQRWQ</sequence>
<reference evidence="7" key="1">
    <citation type="submission" date="2025-08" db="UniProtKB">
        <authorList>
            <consortium name="Ensembl"/>
        </authorList>
    </citation>
    <scope>IDENTIFICATION</scope>
</reference>
<proteinExistence type="predicted"/>
<dbReference type="InterPro" id="IPR000719">
    <property type="entry name" value="Prot_kinase_dom"/>
</dbReference>
<dbReference type="Proteomes" id="UP000694407">
    <property type="component" value="Unplaced"/>
</dbReference>
<reference evidence="7" key="2">
    <citation type="submission" date="2025-09" db="UniProtKB">
        <authorList>
            <consortium name="Ensembl"/>
        </authorList>
    </citation>
    <scope>IDENTIFICATION</scope>
</reference>
<accession>A0A8C5ZUZ9</accession>
<evidence type="ECO:0000259" key="6">
    <source>
        <dbReference type="PROSITE" id="PS50011"/>
    </source>
</evidence>
<evidence type="ECO:0000256" key="3">
    <source>
        <dbReference type="ARBA" id="ARBA00022741"/>
    </source>
</evidence>
<dbReference type="PANTHER" id="PTHR43895">
    <property type="entry name" value="CALCIUM/CALMODULIN-DEPENDENT PROTEIN KINASE KINASE-RELATED"/>
    <property type="match status" value="1"/>
</dbReference>
<keyword evidence="8" id="KW-1185">Reference proteome</keyword>
<keyword evidence="5" id="KW-0067">ATP-binding</keyword>
<dbReference type="GO" id="GO:0007165">
    <property type="term" value="P:signal transduction"/>
    <property type="evidence" value="ECO:0007669"/>
    <property type="project" value="TreeGrafter"/>
</dbReference>
<dbReference type="GO" id="GO:0004674">
    <property type="term" value="F:protein serine/threonine kinase activity"/>
    <property type="evidence" value="ECO:0007669"/>
    <property type="project" value="UniProtKB-KW"/>
</dbReference>
<evidence type="ECO:0000313" key="8">
    <source>
        <dbReference type="Proteomes" id="UP000694407"/>
    </source>
</evidence>
<keyword evidence="4" id="KW-0418">Kinase</keyword>
<dbReference type="GeneTree" id="ENSGT00960000190961"/>
<dbReference type="InterPro" id="IPR011009">
    <property type="entry name" value="Kinase-like_dom_sf"/>
</dbReference>
<evidence type="ECO:0000256" key="4">
    <source>
        <dbReference type="ARBA" id="ARBA00022777"/>
    </source>
</evidence>
<keyword evidence="3" id="KW-0547">Nucleotide-binding</keyword>
<dbReference type="AlphaFoldDB" id="A0A8C5ZUZ9"/>
<dbReference type="PANTHER" id="PTHR43895:SF65">
    <property type="entry name" value="CBL-INTERACTING PROTEIN KINASE 21"/>
    <property type="match status" value="1"/>
</dbReference>
<keyword evidence="1" id="KW-0723">Serine/threonine-protein kinase</keyword>
<dbReference type="GO" id="GO:0005524">
    <property type="term" value="F:ATP binding"/>
    <property type="evidence" value="ECO:0007669"/>
    <property type="project" value="UniProtKB-KW"/>
</dbReference>
<dbReference type="Gene3D" id="1.10.510.10">
    <property type="entry name" value="Transferase(Phosphotransferase) domain 1"/>
    <property type="match status" value="1"/>
</dbReference>
<evidence type="ECO:0000256" key="2">
    <source>
        <dbReference type="ARBA" id="ARBA00022679"/>
    </source>
</evidence>
<organism evidence="7 8">
    <name type="scientific">Marmota marmota marmota</name>
    <name type="common">Alpine marmot</name>
    <dbReference type="NCBI Taxonomy" id="9994"/>
    <lineage>
        <taxon>Eukaryota</taxon>
        <taxon>Metazoa</taxon>
        <taxon>Chordata</taxon>
        <taxon>Craniata</taxon>
        <taxon>Vertebrata</taxon>
        <taxon>Euteleostomi</taxon>
        <taxon>Mammalia</taxon>
        <taxon>Eutheria</taxon>
        <taxon>Euarchontoglires</taxon>
        <taxon>Glires</taxon>
        <taxon>Rodentia</taxon>
        <taxon>Sciuromorpha</taxon>
        <taxon>Sciuridae</taxon>
        <taxon>Xerinae</taxon>
        <taxon>Marmotini</taxon>
        <taxon>Marmota</taxon>
    </lineage>
</organism>
<evidence type="ECO:0000256" key="1">
    <source>
        <dbReference type="ARBA" id="ARBA00022527"/>
    </source>
</evidence>
<protein>
    <recommendedName>
        <fullName evidence="6">Protein kinase domain-containing protein</fullName>
    </recommendedName>
</protein>
<feature type="domain" description="Protein kinase" evidence="6">
    <location>
        <begin position="1"/>
        <end position="57"/>
    </location>
</feature>
<name>A0A8C5ZUZ9_MARMA</name>
<dbReference type="Pfam" id="PF00069">
    <property type="entry name" value="Pkinase"/>
    <property type="match status" value="1"/>
</dbReference>
<dbReference type="Ensembl" id="ENSMMMT00000022029.1">
    <property type="protein sequence ID" value="ENSMMMP00000019397.1"/>
    <property type="gene ID" value="ENSMMMG00000017136.1"/>
</dbReference>
<evidence type="ECO:0000256" key="5">
    <source>
        <dbReference type="ARBA" id="ARBA00022840"/>
    </source>
</evidence>